<protein>
    <recommendedName>
        <fullName evidence="4">General secretion pathway protein I</fullName>
    </recommendedName>
</protein>
<sequence>MKKSDRDIAGFGLLEALVALTILAASGAALFAWLGQNMQMASRLKARQAEVEQQLLAEGLLADLNPFVEPAGERSQGGLKLVWRADLVSPMRPSQPTRATLPPRWNVGLYRVQVTASNADGSTRTRFEFLQPGLELLGQAAPTRRPDEP</sequence>
<evidence type="ECO:0000313" key="3">
    <source>
        <dbReference type="Proteomes" id="UP001228044"/>
    </source>
</evidence>
<dbReference type="InterPro" id="IPR012902">
    <property type="entry name" value="N_methyl_site"/>
</dbReference>
<proteinExistence type="predicted"/>
<dbReference type="Proteomes" id="UP001228044">
    <property type="component" value="Unassembled WGS sequence"/>
</dbReference>
<gene>
    <name evidence="2" type="ORF">QWJ38_11830</name>
</gene>
<feature type="transmembrane region" description="Helical" evidence="1">
    <location>
        <begin position="12"/>
        <end position="34"/>
    </location>
</feature>
<evidence type="ECO:0000256" key="1">
    <source>
        <dbReference type="SAM" id="Phobius"/>
    </source>
</evidence>
<keyword evidence="1" id="KW-1133">Transmembrane helix</keyword>
<dbReference type="RefSeq" id="WP_290359288.1">
    <property type="nucleotide sequence ID" value="NZ_JAUHHC010000003.1"/>
</dbReference>
<evidence type="ECO:0000313" key="2">
    <source>
        <dbReference type="EMBL" id="MDN3920971.1"/>
    </source>
</evidence>
<dbReference type="EMBL" id="JAUHHC010000003">
    <property type="protein sequence ID" value="MDN3920971.1"/>
    <property type="molecule type" value="Genomic_DNA"/>
</dbReference>
<organism evidence="2 3">
    <name type="scientific">Roseateles violae</name>
    <dbReference type="NCBI Taxonomy" id="3058042"/>
    <lineage>
        <taxon>Bacteria</taxon>
        <taxon>Pseudomonadati</taxon>
        <taxon>Pseudomonadota</taxon>
        <taxon>Betaproteobacteria</taxon>
        <taxon>Burkholderiales</taxon>
        <taxon>Sphaerotilaceae</taxon>
        <taxon>Roseateles</taxon>
    </lineage>
</organism>
<comment type="caution">
    <text evidence="2">The sequence shown here is derived from an EMBL/GenBank/DDBJ whole genome shotgun (WGS) entry which is preliminary data.</text>
</comment>
<reference evidence="2 3" key="1">
    <citation type="submission" date="2023-06" db="EMBL/GenBank/DDBJ databases">
        <title>Pelomonas sp. PFR6 16S ribosomal RNA gene Genome sequencing and assembly.</title>
        <authorList>
            <person name="Woo H."/>
        </authorList>
    </citation>
    <scope>NUCLEOTIDE SEQUENCE [LARGE SCALE GENOMIC DNA]</scope>
    <source>
        <strain evidence="2 3">PFR6</strain>
    </source>
</reference>
<name>A0ABT8DX33_9BURK</name>
<keyword evidence="1" id="KW-0812">Transmembrane</keyword>
<accession>A0ABT8DX33</accession>
<keyword evidence="3" id="KW-1185">Reference proteome</keyword>
<evidence type="ECO:0008006" key="4">
    <source>
        <dbReference type="Google" id="ProtNLM"/>
    </source>
</evidence>
<keyword evidence="1" id="KW-0472">Membrane</keyword>
<dbReference type="Pfam" id="PF07963">
    <property type="entry name" value="N_methyl"/>
    <property type="match status" value="1"/>
</dbReference>